<keyword evidence="3" id="KW-1185">Reference proteome</keyword>
<dbReference type="Pfam" id="PF13590">
    <property type="entry name" value="DUF4136"/>
    <property type="match status" value="1"/>
</dbReference>
<feature type="domain" description="DUF4136" evidence="1">
    <location>
        <begin position="21"/>
        <end position="181"/>
    </location>
</feature>
<dbReference type="Proteomes" id="UP000216913">
    <property type="component" value="Unassembled WGS sequence"/>
</dbReference>
<proteinExistence type="predicted"/>
<dbReference type="Gene3D" id="3.30.160.670">
    <property type="match status" value="1"/>
</dbReference>
<accession>A0A261TLL5</accession>
<dbReference type="EMBL" id="NEVP01000007">
    <property type="protein sequence ID" value="OZI50325.1"/>
    <property type="molecule type" value="Genomic_DNA"/>
</dbReference>
<evidence type="ECO:0000313" key="3">
    <source>
        <dbReference type="Proteomes" id="UP000216913"/>
    </source>
</evidence>
<gene>
    <name evidence="2" type="ORF">CAL25_13510</name>
</gene>
<evidence type="ECO:0000259" key="1">
    <source>
        <dbReference type="Pfam" id="PF13590"/>
    </source>
</evidence>
<reference evidence="2 3" key="1">
    <citation type="submission" date="2017-05" db="EMBL/GenBank/DDBJ databases">
        <title>Complete and WGS of Bordetella genogroups.</title>
        <authorList>
            <person name="Spilker T."/>
            <person name="LiPuma J."/>
        </authorList>
    </citation>
    <scope>NUCLEOTIDE SEQUENCE [LARGE SCALE GENOMIC DNA]</scope>
    <source>
        <strain evidence="2 3">AU10456</strain>
    </source>
</reference>
<organism evidence="2 3">
    <name type="scientific">Bordetella genomosp. 5</name>
    <dbReference type="NCBI Taxonomy" id="1395608"/>
    <lineage>
        <taxon>Bacteria</taxon>
        <taxon>Pseudomonadati</taxon>
        <taxon>Pseudomonadota</taxon>
        <taxon>Betaproteobacteria</taxon>
        <taxon>Burkholderiales</taxon>
        <taxon>Alcaligenaceae</taxon>
        <taxon>Bordetella</taxon>
    </lineage>
</organism>
<dbReference type="RefSeq" id="WP_094800709.1">
    <property type="nucleotide sequence ID" value="NZ_NEVN01000007.1"/>
</dbReference>
<protein>
    <recommendedName>
        <fullName evidence="1">DUF4136 domain-containing protein</fullName>
    </recommendedName>
</protein>
<dbReference type="OrthoDB" id="118896at2"/>
<sequence>MGAVALLLSAMLAGCASGPVVRSDYDHQADFAQYRTFGYMQPLGTDRAGYAGLLTQRLKAATTAQMEMRGYTYRAESPDLLVNFASKLQKQTEVVPAAPPPAPYMGYYGYRAGFYGAWPGYGWGDDVIQYTEGTLNIDLIDARRKQLVWEGVATGEVRDPQQAAAPETVDKTVAQIFSNYPFRAGSGAVQTAPKKP</sequence>
<dbReference type="AlphaFoldDB" id="A0A261TLL5"/>
<name>A0A261TLL5_9BORD</name>
<comment type="caution">
    <text evidence="2">The sequence shown here is derived from an EMBL/GenBank/DDBJ whole genome shotgun (WGS) entry which is preliminary data.</text>
</comment>
<evidence type="ECO:0000313" key="2">
    <source>
        <dbReference type="EMBL" id="OZI50325.1"/>
    </source>
</evidence>
<dbReference type="InterPro" id="IPR025411">
    <property type="entry name" value="DUF4136"/>
</dbReference>